<dbReference type="InterPro" id="IPR019775">
    <property type="entry name" value="WD40_repeat_CS"/>
</dbReference>
<dbReference type="PANTHER" id="PTHR44675">
    <property type="entry name" value="PAK1 INTERACTING PROTEIN 1"/>
    <property type="match status" value="1"/>
</dbReference>
<proteinExistence type="predicted"/>
<evidence type="ECO:0000256" key="3">
    <source>
        <dbReference type="PROSITE-ProRule" id="PRU00221"/>
    </source>
</evidence>
<protein>
    <submittedName>
        <fullName evidence="5">Uncharacterized protein</fullName>
    </submittedName>
</protein>
<feature type="compositionally biased region" description="Low complexity" evidence="4">
    <location>
        <begin position="42"/>
        <end position="68"/>
    </location>
</feature>
<dbReference type="Pfam" id="PF00400">
    <property type="entry name" value="WD40"/>
    <property type="match status" value="3"/>
</dbReference>
<dbReference type="PANTHER" id="PTHR44675:SF1">
    <property type="entry name" value="P21-ACTIVATED PROTEIN KINASE-INTERACTING PROTEIN 1"/>
    <property type="match status" value="1"/>
</dbReference>
<dbReference type="AlphaFoldDB" id="A0A427YHJ3"/>
<evidence type="ECO:0000313" key="5">
    <source>
        <dbReference type="EMBL" id="RSH90619.1"/>
    </source>
</evidence>
<feature type="repeat" description="WD" evidence="3">
    <location>
        <begin position="139"/>
        <end position="180"/>
    </location>
</feature>
<feature type="compositionally biased region" description="Acidic residues" evidence="4">
    <location>
        <begin position="351"/>
        <end position="365"/>
    </location>
</feature>
<feature type="compositionally biased region" description="Low complexity" evidence="4">
    <location>
        <begin position="433"/>
        <end position="452"/>
    </location>
</feature>
<feature type="compositionally biased region" description="Basic and acidic residues" evidence="4">
    <location>
        <begin position="27"/>
        <end position="41"/>
    </location>
</feature>
<gene>
    <name evidence="5" type="ORF">EHS25_001224</name>
</gene>
<keyword evidence="1 3" id="KW-0853">WD repeat</keyword>
<evidence type="ECO:0000313" key="6">
    <source>
        <dbReference type="Proteomes" id="UP000279259"/>
    </source>
</evidence>
<dbReference type="PROSITE" id="PS50294">
    <property type="entry name" value="WD_REPEATS_REGION"/>
    <property type="match status" value="2"/>
</dbReference>
<dbReference type="SUPFAM" id="SSF50978">
    <property type="entry name" value="WD40 repeat-like"/>
    <property type="match status" value="1"/>
</dbReference>
<evidence type="ECO:0000256" key="1">
    <source>
        <dbReference type="ARBA" id="ARBA00022574"/>
    </source>
</evidence>
<dbReference type="EMBL" id="RSCD01000010">
    <property type="protein sequence ID" value="RSH90619.1"/>
    <property type="molecule type" value="Genomic_DNA"/>
</dbReference>
<dbReference type="PROSITE" id="PS00678">
    <property type="entry name" value="WD_REPEATS_1"/>
    <property type="match status" value="2"/>
</dbReference>
<feature type="repeat" description="WD" evidence="3">
    <location>
        <begin position="222"/>
        <end position="263"/>
    </location>
</feature>
<keyword evidence="2" id="KW-0677">Repeat</keyword>
<dbReference type="Proteomes" id="UP000279259">
    <property type="component" value="Unassembled WGS sequence"/>
</dbReference>
<evidence type="ECO:0000256" key="4">
    <source>
        <dbReference type="SAM" id="MobiDB-lite"/>
    </source>
</evidence>
<organism evidence="5 6">
    <name type="scientific">Saitozyma podzolica</name>
    <dbReference type="NCBI Taxonomy" id="1890683"/>
    <lineage>
        <taxon>Eukaryota</taxon>
        <taxon>Fungi</taxon>
        <taxon>Dikarya</taxon>
        <taxon>Basidiomycota</taxon>
        <taxon>Agaricomycotina</taxon>
        <taxon>Tremellomycetes</taxon>
        <taxon>Tremellales</taxon>
        <taxon>Trimorphomycetaceae</taxon>
        <taxon>Saitozyma</taxon>
    </lineage>
</organism>
<sequence>MGKHGKSKSGNRAAGAQARPTPYTKKPRVEVTYEGGAKDSRPPASASSSAIPATTKAVAAGEASSSSKAKGKAKAVDSTTAPSIDTDVKPEIIPPDDLPPFLVIAGSYEKLLYGLQGSFGPSASEDDQPEVTLEPTFIFPAHLACVKAIAASPGGKWLATGSEDEFVKVWDLRRKKEVGSLSQHSGSITSLHFPTSSHLISTSVDGTLALFRTSDWALLKSLKGHSGRVNHVDVHPTGRVALSVGKDATLRMWDLMRGRGAASLALGTEAEMVKFSPLGTHFAVLFPKKIEIYSLTLKLLHTLTGPSRFNALLFARLPSDDGEVETEDKEVLCVGTEKGVVEVYEVELAEEPMVQDEDAEEDEDHEAGSSSKQSSAKVERIATLVGHTNRVKSVSSLPYVIPSMSGKPARRTVLLTTVSSDGFINIYDLASARSQSRSGGGTSSHSSDPSAATIRRGVG</sequence>
<dbReference type="Gene3D" id="2.130.10.10">
    <property type="entry name" value="YVTN repeat-like/Quinoprotein amine dehydrogenase"/>
    <property type="match status" value="2"/>
</dbReference>
<dbReference type="SMART" id="SM00320">
    <property type="entry name" value="WD40"/>
    <property type="match status" value="5"/>
</dbReference>
<evidence type="ECO:0000256" key="2">
    <source>
        <dbReference type="ARBA" id="ARBA00022737"/>
    </source>
</evidence>
<dbReference type="OrthoDB" id="308449at2759"/>
<dbReference type="InterPro" id="IPR051959">
    <property type="entry name" value="PAK1-Kinase_Regulator"/>
</dbReference>
<feature type="region of interest" description="Disordered" evidence="4">
    <location>
        <begin position="1"/>
        <end position="92"/>
    </location>
</feature>
<dbReference type="InterPro" id="IPR015943">
    <property type="entry name" value="WD40/YVTN_repeat-like_dom_sf"/>
</dbReference>
<dbReference type="STRING" id="1890683.A0A427YHJ3"/>
<feature type="region of interest" description="Disordered" evidence="4">
    <location>
        <begin position="433"/>
        <end position="459"/>
    </location>
</feature>
<feature type="region of interest" description="Disordered" evidence="4">
    <location>
        <begin position="351"/>
        <end position="378"/>
    </location>
</feature>
<reference evidence="5 6" key="1">
    <citation type="submission" date="2018-11" db="EMBL/GenBank/DDBJ databases">
        <title>Genome sequence of Saitozyma podzolica DSM 27192.</title>
        <authorList>
            <person name="Aliyu H."/>
            <person name="Gorte O."/>
            <person name="Ochsenreither K."/>
        </authorList>
    </citation>
    <scope>NUCLEOTIDE SEQUENCE [LARGE SCALE GENOMIC DNA]</scope>
    <source>
        <strain evidence="5 6">DSM 27192</strain>
    </source>
</reference>
<name>A0A427YHJ3_9TREE</name>
<dbReference type="InterPro" id="IPR036322">
    <property type="entry name" value="WD40_repeat_dom_sf"/>
</dbReference>
<accession>A0A427YHJ3</accession>
<dbReference type="PROSITE" id="PS50082">
    <property type="entry name" value="WD_REPEATS_2"/>
    <property type="match status" value="2"/>
</dbReference>
<keyword evidence="6" id="KW-1185">Reference proteome</keyword>
<dbReference type="InterPro" id="IPR001680">
    <property type="entry name" value="WD40_rpt"/>
</dbReference>
<comment type="caution">
    <text evidence="5">The sequence shown here is derived from an EMBL/GenBank/DDBJ whole genome shotgun (WGS) entry which is preliminary data.</text>
</comment>